<name>A0A0G0WPV2_9BACT</name>
<reference evidence="1 2" key="1">
    <citation type="journal article" date="2015" name="Nature">
        <title>rRNA introns, odd ribosomes, and small enigmatic genomes across a large radiation of phyla.</title>
        <authorList>
            <person name="Brown C.T."/>
            <person name="Hug L.A."/>
            <person name="Thomas B.C."/>
            <person name="Sharon I."/>
            <person name="Castelle C.J."/>
            <person name="Singh A."/>
            <person name="Wilkins M.J."/>
            <person name="Williams K.H."/>
            <person name="Banfield J.F."/>
        </authorList>
    </citation>
    <scope>NUCLEOTIDE SEQUENCE [LARGE SCALE GENOMIC DNA]</scope>
</reference>
<sequence length="115" mass="13441">MTIDQLTDFEELYLLRYPVSQLFIVQGKIGNQQPEIVIIQNLGTCLSIFSGDRGFRSGGRTTLRFVLRRLLLHLITQILRTSREDFECLDRELWLDQPTEEIIRSTDRGDHEGFQ</sequence>
<gene>
    <name evidence="1" type="ORF">UU35_C0012G0027</name>
</gene>
<dbReference type="EMBL" id="LCAH01000012">
    <property type="protein sequence ID" value="KKR86510.1"/>
    <property type="molecule type" value="Genomic_DNA"/>
</dbReference>
<organism evidence="1 2">
    <name type="scientific">Candidatus Uhrbacteria bacterium GW2011_GWC2_41_11</name>
    <dbReference type="NCBI Taxonomy" id="1618985"/>
    <lineage>
        <taxon>Bacteria</taxon>
        <taxon>Candidatus Uhriibacteriota</taxon>
    </lineage>
</organism>
<dbReference type="Proteomes" id="UP000034616">
    <property type="component" value="Unassembled WGS sequence"/>
</dbReference>
<comment type="caution">
    <text evidence="1">The sequence shown here is derived from an EMBL/GenBank/DDBJ whole genome shotgun (WGS) entry which is preliminary data.</text>
</comment>
<evidence type="ECO:0000313" key="2">
    <source>
        <dbReference type="Proteomes" id="UP000034616"/>
    </source>
</evidence>
<evidence type="ECO:0000313" key="1">
    <source>
        <dbReference type="EMBL" id="KKR86510.1"/>
    </source>
</evidence>
<accession>A0A0G0WPV2</accession>
<dbReference type="AlphaFoldDB" id="A0A0G0WPV2"/>
<protein>
    <submittedName>
        <fullName evidence="1">Uncharacterized protein</fullName>
    </submittedName>
</protein>
<proteinExistence type="predicted"/>